<proteinExistence type="predicted"/>
<evidence type="ECO:0000313" key="3">
    <source>
        <dbReference type="Proteomes" id="UP000581087"/>
    </source>
</evidence>
<protein>
    <submittedName>
        <fullName evidence="2">Uncharacterized protein</fullName>
    </submittedName>
</protein>
<dbReference type="RefSeq" id="WP_164989885.1">
    <property type="nucleotide sequence ID" value="NZ_JACCBI010000001.1"/>
</dbReference>
<evidence type="ECO:0000256" key="1">
    <source>
        <dbReference type="SAM" id="Phobius"/>
    </source>
</evidence>
<evidence type="ECO:0000313" key="2">
    <source>
        <dbReference type="EMBL" id="NYD66894.1"/>
    </source>
</evidence>
<dbReference type="Pfam" id="PF19616">
    <property type="entry name" value="DUF6121"/>
    <property type="match status" value="1"/>
</dbReference>
<dbReference type="InterPro" id="IPR046124">
    <property type="entry name" value="DUF6121"/>
</dbReference>
<feature type="transmembrane region" description="Helical" evidence="1">
    <location>
        <begin position="124"/>
        <end position="145"/>
    </location>
</feature>
<organism evidence="2 3">
    <name type="scientific">Agromyces atrinae</name>
    <dbReference type="NCBI Taxonomy" id="592376"/>
    <lineage>
        <taxon>Bacteria</taxon>
        <taxon>Bacillati</taxon>
        <taxon>Actinomycetota</taxon>
        <taxon>Actinomycetes</taxon>
        <taxon>Micrococcales</taxon>
        <taxon>Microbacteriaceae</taxon>
        <taxon>Agromyces</taxon>
    </lineage>
</organism>
<comment type="caution">
    <text evidence="2">The sequence shown here is derived from an EMBL/GenBank/DDBJ whole genome shotgun (WGS) entry which is preliminary data.</text>
</comment>
<keyword evidence="1" id="KW-0472">Membrane</keyword>
<feature type="transmembrane region" description="Helical" evidence="1">
    <location>
        <begin position="78"/>
        <end position="104"/>
    </location>
</feature>
<feature type="transmembrane region" description="Helical" evidence="1">
    <location>
        <begin position="7"/>
        <end position="32"/>
    </location>
</feature>
<gene>
    <name evidence="2" type="ORF">BJ972_001413</name>
</gene>
<accession>A0A852SD36</accession>
<name>A0A852SD36_9MICO</name>
<dbReference type="AlphaFoldDB" id="A0A852SD36"/>
<keyword evidence="1" id="KW-1133">Transmembrane helix</keyword>
<dbReference type="EMBL" id="JACCBI010000001">
    <property type="protein sequence ID" value="NYD66894.1"/>
    <property type="molecule type" value="Genomic_DNA"/>
</dbReference>
<reference evidence="2 3" key="1">
    <citation type="submission" date="2020-07" db="EMBL/GenBank/DDBJ databases">
        <title>Sequencing the genomes of 1000 actinobacteria strains.</title>
        <authorList>
            <person name="Klenk H.-P."/>
        </authorList>
    </citation>
    <scope>NUCLEOTIDE SEQUENCE [LARGE SCALE GENOMIC DNA]</scope>
    <source>
        <strain evidence="2 3">DSM 23870</strain>
    </source>
</reference>
<feature type="transmembrane region" description="Helical" evidence="1">
    <location>
        <begin position="44"/>
        <end position="66"/>
    </location>
</feature>
<sequence length="163" mass="17053">MSPHRRYATVVGVFATALYLALVVCAFGFISLLTDTEVIEQQQAGVALGPSMVGGAVLVVLIALVLRVPRIDFAERRSAPLFAVLTGVIAGVAYAVVGGVGFGIGSGSLLAGAPFIAATAVGPYGVSVVILAALVVWLDTFVVAARFDDRGRPRWAWEDEYDE</sequence>
<keyword evidence="1" id="KW-0812">Transmembrane</keyword>
<dbReference type="Proteomes" id="UP000581087">
    <property type="component" value="Unassembled WGS sequence"/>
</dbReference>